<dbReference type="AlphaFoldDB" id="A0A3A8JU17"/>
<comment type="caution">
    <text evidence="3">The sequence shown here is derived from an EMBL/GenBank/DDBJ whole genome shotgun (WGS) entry which is preliminary data.</text>
</comment>
<dbReference type="Gene3D" id="3.40.50.1820">
    <property type="entry name" value="alpha/beta hydrolase"/>
    <property type="match status" value="1"/>
</dbReference>
<protein>
    <submittedName>
        <fullName evidence="3">Alpha/beta fold hydrolase</fullName>
    </submittedName>
</protein>
<organism evidence="3 4">
    <name type="scientific">Corallococcus carmarthensis</name>
    <dbReference type="NCBI Taxonomy" id="2316728"/>
    <lineage>
        <taxon>Bacteria</taxon>
        <taxon>Pseudomonadati</taxon>
        <taxon>Myxococcota</taxon>
        <taxon>Myxococcia</taxon>
        <taxon>Myxococcales</taxon>
        <taxon>Cystobacterineae</taxon>
        <taxon>Myxococcaceae</taxon>
        <taxon>Corallococcus</taxon>
    </lineage>
</organism>
<evidence type="ECO:0000313" key="4">
    <source>
        <dbReference type="Proteomes" id="UP000268313"/>
    </source>
</evidence>
<dbReference type="EMBL" id="RAWE01000241">
    <property type="protein sequence ID" value="RKG95824.1"/>
    <property type="molecule type" value="Genomic_DNA"/>
</dbReference>
<accession>A0A3A8JU17</accession>
<dbReference type="InterPro" id="IPR029058">
    <property type="entry name" value="AB_hydrolase_fold"/>
</dbReference>
<evidence type="ECO:0000259" key="2">
    <source>
        <dbReference type="Pfam" id="PF12146"/>
    </source>
</evidence>
<dbReference type="Pfam" id="PF12146">
    <property type="entry name" value="Hydrolase_4"/>
    <property type="match status" value="1"/>
</dbReference>
<feature type="domain" description="Serine aminopeptidase S33" evidence="2">
    <location>
        <begin position="84"/>
        <end position="191"/>
    </location>
</feature>
<keyword evidence="1 3" id="KW-0378">Hydrolase</keyword>
<dbReference type="RefSeq" id="WP_120607408.1">
    <property type="nucleotide sequence ID" value="NZ_RAWE01000241.1"/>
</dbReference>
<gene>
    <name evidence="3" type="ORF">D7X32_37910</name>
</gene>
<dbReference type="InterPro" id="IPR050261">
    <property type="entry name" value="FrsA_esterase"/>
</dbReference>
<dbReference type="OrthoDB" id="9805123at2"/>
<dbReference type="PANTHER" id="PTHR22946">
    <property type="entry name" value="DIENELACTONE HYDROLASE DOMAIN-CONTAINING PROTEIN-RELATED"/>
    <property type="match status" value="1"/>
</dbReference>
<evidence type="ECO:0000313" key="3">
    <source>
        <dbReference type="EMBL" id="RKG95824.1"/>
    </source>
</evidence>
<dbReference type="InterPro" id="IPR022742">
    <property type="entry name" value="Hydrolase_4"/>
</dbReference>
<dbReference type="Proteomes" id="UP000268313">
    <property type="component" value="Unassembled WGS sequence"/>
</dbReference>
<dbReference type="SUPFAM" id="SSF53474">
    <property type="entry name" value="alpha/beta-Hydrolases"/>
    <property type="match status" value="1"/>
</dbReference>
<evidence type="ECO:0000256" key="1">
    <source>
        <dbReference type="ARBA" id="ARBA00022801"/>
    </source>
</evidence>
<sequence length="293" mass="31319">MSTKQYRVHWGRIVALGLVVGALGTGGFTAARGLRTAQALVNPARIPVTRPSGPDALTGLEDVSFQAAGHRLRGWYVPSRDGTAVVLVHGFADNRTRLLFEARVLAEAGHGVLLFDLHGQGESEGEAVGWGDSEREDVRAALSFVRARPDVAAGRVGLFGFSMGGTTALLVAQEDARVKAVAVAGAFPDLAGDMGSHYGLSTWAVLWGLRRAGIDVDAVRPVDGMCRLEGRPLLLINGGSDPDGPQKLDGRLYRAACEPREQWVVPEAAHGEYAQKDPEGYARQLREFFGRAL</sequence>
<dbReference type="GO" id="GO:0052689">
    <property type="term" value="F:carboxylic ester hydrolase activity"/>
    <property type="evidence" value="ECO:0007669"/>
    <property type="project" value="UniProtKB-ARBA"/>
</dbReference>
<reference evidence="4" key="1">
    <citation type="submission" date="2018-09" db="EMBL/GenBank/DDBJ databases">
        <authorList>
            <person name="Livingstone P.G."/>
            <person name="Whitworth D.E."/>
        </authorList>
    </citation>
    <scope>NUCLEOTIDE SEQUENCE [LARGE SCALE GENOMIC DNA]</scope>
    <source>
        <strain evidence="4">CA043D</strain>
    </source>
</reference>
<proteinExistence type="predicted"/>
<dbReference type="PANTHER" id="PTHR22946:SF9">
    <property type="entry name" value="POLYKETIDE TRANSFERASE AF380"/>
    <property type="match status" value="1"/>
</dbReference>
<keyword evidence="4" id="KW-1185">Reference proteome</keyword>
<name>A0A3A8JU17_9BACT</name>